<organism evidence="3 4">
    <name type="scientific">Aptenodytes forsteri</name>
    <name type="common">Emperor penguin</name>
    <dbReference type="NCBI Taxonomy" id="9233"/>
    <lineage>
        <taxon>Eukaryota</taxon>
        <taxon>Metazoa</taxon>
        <taxon>Chordata</taxon>
        <taxon>Craniata</taxon>
        <taxon>Vertebrata</taxon>
        <taxon>Euteleostomi</taxon>
        <taxon>Archelosauria</taxon>
        <taxon>Archosauria</taxon>
        <taxon>Dinosauria</taxon>
        <taxon>Saurischia</taxon>
        <taxon>Theropoda</taxon>
        <taxon>Coelurosauria</taxon>
        <taxon>Aves</taxon>
        <taxon>Neognathae</taxon>
        <taxon>Neoaves</taxon>
        <taxon>Aequornithes</taxon>
        <taxon>Sphenisciformes</taxon>
        <taxon>Spheniscidae</taxon>
        <taxon>Aptenodytes</taxon>
    </lineage>
</organism>
<dbReference type="PANTHER" id="PTHR36870">
    <property type="entry name" value="C17ORF78 ISOFORM 2"/>
    <property type="match status" value="1"/>
</dbReference>
<dbReference type="EMBL" id="KL226004">
    <property type="protein sequence ID" value="KFM06853.1"/>
    <property type="molecule type" value="Genomic_DNA"/>
</dbReference>
<dbReference type="AlphaFoldDB" id="A0A087R049"/>
<keyword evidence="1" id="KW-1133">Transmembrane helix</keyword>
<feature type="transmembrane region" description="Helical" evidence="1">
    <location>
        <begin position="194"/>
        <end position="217"/>
    </location>
</feature>
<evidence type="ECO:0000313" key="3">
    <source>
        <dbReference type="EMBL" id="KFM06853.1"/>
    </source>
</evidence>
<dbReference type="Proteomes" id="UP000053286">
    <property type="component" value="Unassembled WGS sequence"/>
</dbReference>
<dbReference type="Pfam" id="PF15829">
    <property type="entry name" value="DUF4711"/>
    <property type="match status" value="1"/>
</dbReference>
<gene>
    <name evidence="3" type="ORF">AS27_13536</name>
</gene>
<name>A0A087R049_APTFO</name>
<evidence type="ECO:0000256" key="2">
    <source>
        <dbReference type="SAM" id="SignalP"/>
    </source>
</evidence>
<keyword evidence="2" id="KW-0732">Signal</keyword>
<dbReference type="InterPro" id="IPR031668">
    <property type="entry name" value="DUF4711"/>
</dbReference>
<feature type="non-terminal residue" evidence="3">
    <location>
        <position position="253"/>
    </location>
</feature>
<dbReference type="PANTHER" id="PTHR36870:SF1">
    <property type="entry name" value="CHROMOSOME 17 C17ORF78 HOMOLOG"/>
    <property type="match status" value="1"/>
</dbReference>
<proteinExistence type="predicted"/>
<keyword evidence="1" id="KW-0472">Membrane</keyword>
<protein>
    <submittedName>
        <fullName evidence="3">Uncharacterized protein C17orf78</fullName>
    </submittedName>
</protein>
<evidence type="ECO:0000256" key="1">
    <source>
        <dbReference type="SAM" id="Phobius"/>
    </source>
</evidence>
<feature type="chain" id="PRO_5001828376" evidence="2">
    <location>
        <begin position="18"/>
        <end position="253"/>
    </location>
</feature>
<accession>A0A087R049</accession>
<feature type="signal peptide" evidence="2">
    <location>
        <begin position="1"/>
        <end position="17"/>
    </location>
</feature>
<keyword evidence="4" id="KW-1185">Reference proteome</keyword>
<evidence type="ECO:0000313" key="4">
    <source>
        <dbReference type="Proteomes" id="UP000053286"/>
    </source>
</evidence>
<reference evidence="3 4" key="1">
    <citation type="submission" date="2014-04" db="EMBL/GenBank/DDBJ databases">
        <title>Genome evolution of avian class.</title>
        <authorList>
            <person name="Zhang G."/>
            <person name="Li C."/>
        </authorList>
    </citation>
    <scope>NUCLEOTIDE SEQUENCE [LARGE SCALE GENOMIC DNA]</scope>
    <source>
        <strain evidence="3">BGI_AS27</strain>
    </source>
</reference>
<sequence length="253" mass="28439">MLTILIFGLVFVHNNLSRKDPRDYKCHVENASEISGSIRSLNIFLQAPGIAATKGKLSRIQKVITLECFSLQSPVQVHLLYLEKMHGDLANQTLEKRTLQSLKVVTSADRKPAISHTCVLLTRHRKKFQRKFILREKVFLAGISNCVITAKLPKLKVFAEGLTVPHVHQENQTSEKGIPSINDKDMLNRQKLSIVIKVFIACILLAFALPCIVFVIYEIPCLCLCPDWINSIWSSRRSLSAACVPVHDQTATL</sequence>
<keyword evidence="1" id="KW-0812">Transmembrane</keyword>